<name>A0AAD6HCW8_9EURO</name>
<accession>A0AAD6HCW8</accession>
<feature type="region of interest" description="Disordered" evidence="1">
    <location>
        <begin position="277"/>
        <end position="327"/>
    </location>
</feature>
<evidence type="ECO:0000313" key="3">
    <source>
        <dbReference type="Proteomes" id="UP001215712"/>
    </source>
</evidence>
<reference evidence="2" key="2">
    <citation type="submission" date="2023-01" db="EMBL/GenBank/DDBJ databases">
        <authorList>
            <person name="Petersen C."/>
        </authorList>
    </citation>
    <scope>NUCLEOTIDE SEQUENCE</scope>
    <source>
        <strain evidence="2">IBT 17514</strain>
    </source>
</reference>
<dbReference type="EMBL" id="JAQJAN010000019">
    <property type="protein sequence ID" value="KAJ5709048.1"/>
    <property type="molecule type" value="Genomic_DNA"/>
</dbReference>
<proteinExistence type="predicted"/>
<dbReference type="Proteomes" id="UP001215712">
    <property type="component" value="Unassembled WGS sequence"/>
</dbReference>
<evidence type="ECO:0000313" key="2">
    <source>
        <dbReference type="EMBL" id="KAJ5709048.1"/>
    </source>
</evidence>
<sequence>MRAGDDSTFFLYGMGERPEALTLGSLVLEKYWQPMIARHYTHELMSEDVLREHAYTSDITNAVFHGHSRLTPSIGLEGGDIAHLSLAYNKDLERIVIAEKGTRVLLKEYDYLYHAQHNTISLELTKPSPELFLTKNVLSNATAQEKLKLWLSAAYSAYVLNFKFARRPKVWLLTGLYVLEGARTVISRGSSSKVSAGVSSAIVGAVSGVPVGGSVSLGVGSTWEMAMQVAEPHVWAAQYRMIDARFIKAGKGDDVKLPVSMGLYRDVMSVNTARGGEGRSVELGLGKEQWQPERRQTEANEDEDEDDDDDEDECDSGVMEDDQEGLEVEEYEKRLEQAIGLFEKAPKHFLH</sequence>
<protein>
    <submittedName>
        <fullName evidence="2">Uncharacterized protein</fullName>
    </submittedName>
</protein>
<organism evidence="2 3">
    <name type="scientific">Penicillium malachiteum</name>
    <dbReference type="NCBI Taxonomy" id="1324776"/>
    <lineage>
        <taxon>Eukaryota</taxon>
        <taxon>Fungi</taxon>
        <taxon>Dikarya</taxon>
        <taxon>Ascomycota</taxon>
        <taxon>Pezizomycotina</taxon>
        <taxon>Eurotiomycetes</taxon>
        <taxon>Eurotiomycetidae</taxon>
        <taxon>Eurotiales</taxon>
        <taxon>Aspergillaceae</taxon>
        <taxon>Penicillium</taxon>
    </lineage>
</organism>
<reference evidence="2" key="1">
    <citation type="journal article" date="2023" name="IMA Fungus">
        <title>Comparative genomic study of the Penicillium genus elucidates a diverse pangenome and 15 lateral gene transfer events.</title>
        <authorList>
            <person name="Petersen C."/>
            <person name="Sorensen T."/>
            <person name="Nielsen M.R."/>
            <person name="Sondergaard T.E."/>
            <person name="Sorensen J.L."/>
            <person name="Fitzpatrick D.A."/>
            <person name="Frisvad J.C."/>
            <person name="Nielsen K.L."/>
        </authorList>
    </citation>
    <scope>NUCLEOTIDE SEQUENCE</scope>
    <source>
        <strain evidence="2">IBT 17514</strain>
    </source>
</reference>
<comment type="caution">
    <text evidence="2">The sequence shown here is derived from an EMBL/GenBank/DDBJ whole genome shotgun (WGS) entry which is preliminary data.</text>
</comment>
<evidence type="ECO:0000256" key="1">
    <source>
        <dbReference type="SAM" id="MobiDB-lite"/>
    </source>
</evidence>
<keyword evidence="3" id="KW-1185">Reference proteome</keyword>
<gene>
    <name evidence="2" type="ORF">N7493_010382</name>
</gene>
<dbReference type="AlphaFoldDB" id="A0AAD6HCW8"/>
<feature type="compositionally biased region" description="Acidic residues" evidence="1">
    <location>
        <begin position="299"/>
        <end position="327"/>
    </location>
</feature>